<name>A0A9D3YCX1_DREPO</name>
<accession>A0A9D3YCX1</accession>
<dbReference type="Proteomes" id="UP000828390">
    <property type="component" value="Unassembled WGS sequence"/>
</dbReference>
<gene>
    <name evidence="2" type="ORF">DPMN_085543</name>
</gene>
<evidence type="ECO:0000313" key="3">
    <source>
        <dbReference type="Proteomes" id="UP000828390"/>
    </source>
</evidence>
<proteinExistence type="predicted"/>
<evidence type="ECO:0000313" key="2">
    <source>
        <dbReference type="EMBL" id="KAH3698028.1"/>
    </source>
</evidence>
<reference evidence="2" key="2">
    <citation type="submission" date="2020-11" db="EMBL/GenBank/DDBJ databases">
        <authorList>
            <person name="McCartney M.A."/>
            <person name="Auch B."/>
            <person name="Kono T."/>
            <person name="Mallez S."/>
            <person name="Becker A."/>
            <person name="Gohl D.M."/>
            <person name="Silverstein K.A.T."/>
            <person name="Koren S."/>
            <person name="Bechman K.B."/>
            <person name="Herman A."/>
            <person name="Abrahante J.E."/>
            <person name="Garbe J."/>
        </authorList>
    </citation>
    <scope>NUCLEOTIDE SEQUENCE</scope>
    <source>
        <strain evidence="2">Duluth1</strain>
        <tissue evidence="2">Whole animal</tissue>
    </source>
</reference>
<protein>
    <submittedName>
        <fullName evidence="2">Uncharacterized protein</fullName>
    </submittedName>
</protein>
<comment type="caution">
    <text evidence="2">The sequence shown here is derived from an EMBL/GenBank/DDBJ whole genome shotgun (WGS) entry which is preliminary data.</text>
</comment>
<dbReference type="AlphaFoldDB" id="A0A9D3YCX1"/>
<dbReference type="EMBL" id="JAIWYP010000016">
    <property type="protein sequence ID" value="KAH3698028.1"/>
    <property type="molecule type" value="Genomic_DNA"/>
</dbReference>
<reference evidence="2" key="1">
    <citation type="journal article" date="2019" name="bioRxiv">
        <title>The Genome of the Zebra Mussel, Dreissena polymorpha: A Resource for Invasive Species Research.</title>
        <authorList>
            <person name="McCartney M.A."/>
            <person name="Auch B."/>
            <person name="Kono T."/>
            <person name="Mallez S."/>
            <person name="Zhang Y."/>
            <person name="Obille A."/>
            <person name="Becker A."/>
            <person name="Abrahante J.E."/>
            <person name="Garbe J."/>
            <person name="Badalamenti J.P."/>
            <person name="Herman A."/>
            <person name="Mangelson H."/>
            <person name="Liachko I."/>
            <person name="Sullivan S."/>
            <person name="Sone E.D."/>
            <person name="Koren S."/>
            <person name="Silverstein K.A.T."/>
            <person name="Beckman K.B."/>
            <person name="Gohl D.M."/>
        </authorList>
    </citation>
    <scope>NUCLEOTIDE SEQUENCE</scope>
    <source>
        <strain evidence="2">Duluth1</strain>
        <tissue evidence="2">Whole animal</tissue>
    </source>
</reference>
<keyword evidence="3" id="KW-1185">Reference proteome</keyword>
<evidence type="ECO:0000256" key="1">
    <source>
        <dbReference type="SAM" id="MobiDB-lite"/>
    </source>
</evidence>
<sequence>MSRDLGNGSSGPSRFANAGRPARSGIICRFFLTRSHYFPQPGRVPVNPGLATVYPGEAPAEPQLSSVMPGGSPGESRQRSCRAPVYRNSTDTHRGYTGIIPWQSYGGAPVNAALSGLCRHSPGLHRGKTGDNRGVAVALRGSVWAPVELRCRPGCSRCLVPGEAPVHPGRARITHRGSAGIIVRLGLKKSTSQYLY</sequence>
<feature type="region of interest" description="Disordered" evidence="1">
    <location>
        <begin position="57"/>
        <end position="82"/>
    </location>
</feature>
<organism evidence="2 3">
    <name type="scientific">Dreissena polymorpha</name>
    <name type="common">Zebra mussel</name>
    <name type="synonym">Mytilus polymorpha</name>
    <dbReference type="NCBI Taxonomy" id="45954"/>
    <lineage>
        <taxon>Eukaryota</taxon>
        <taxon>Metazoa</taxon>
        <taxon>Spiralia</taxon>
        <taxon>Lophotrochozoa</taxon>
        <taxon>Mollusca</taxon>
        <taxon>Bivalvia</taxon>
        <taxon>Autobranchia</taxon>
        <taxon>Heteroconchia</taxon>
        <taxon>Euheterodonta</taxon>
        <taxon>Imparidentia</taxon>
        <taxon>Neoheterodontei</taxon>
        <taxon>Myida</taxon>
        <taxon>Dreissenoidea</taxon>
        <taxon>Dreissenidae</taxon>
        <taxon>Dreissena</taxon>
    </lineage>
</organism>